<name>A0A6B8VU58_9CORY</name>
<dbReference type="Pfam" id="PF02481">
    <property type="entry name" value="DNA_processg_A"/>
    <property type="match status" value="1"/>
</dbReference>
<dbReference type="EMBL" id="CP046453">
    <property type="protein sequence ID" value="QGU04904.1"/>
    <property type="molecule type" value="Genomic_DNA"/>
</dbReference>
<sequence>MSLKSWAYLNRVVEGPSRPLQLLLGAGRDAEEIAHGVRTRASWLGELEPQTAARHGWDRAEQDLAEAAAVGARLITPESGEWPREELDLAFGFAATGRSEHVRSYQADAVPPHALWVRGAPLNQAVAQSVAVVGTRAATRYGHEATRQIATGLATHQWTIVSGGALGVDTVAHEAALAAGGLTLAVAACGIDRTYPARNAALLDRVAGQGCVVSEYPPGTSPQRHRFLTRNRLVAALTAGTVIVEAAWRSGALNTLSWAEGLGRVTMAVPGPITSAGSLGCHERIKDGRAQLVTGADDVRALLGAVGALDIAEQYELAFAATPVQSLTRNELRVFDACAPGGSTAQDISGTAGLPVPLTVHLLMDLARRGIVHRDGTAWSRMAAPQG</sequence>
<dbReference type="PANTHER" id="PTHR43022">
    <property type="entry name" value="PROTEIN SMF"/>
    <property type="match status" value="1"/>
</dbReference>
<dbReference type="AlphaFoldDB" id="A0A6B8VU58"/>
<evidence type="ECO:0000313" key="3">
    <source>
        <dbReference type="EMBL" id="QGU04904.1"/>
    </source>
</evidence>
<evidence type="ECO:0000313" key="4">
    <source>
        <dbReference type="Proteomes" id="UP000425178"/>
    </source>
</evidence>
<comment type="similarity">
    <text evidence="1">Belongs to the DprA/Smf family.</text>
</comment>
<protein>
    <recommendedName>
        <fullName evidence="2">Smf/DprA SLOG domain-containing protein</fullName>
    </recommendedName>
</protein>
<gene>
    <name evidence="3" type="ORF">CETAM_08250</name>
</gene>
<dbReference type="GO" id="GO:0009294">
    <property type="term" value="P:DNA-mediated transformation"/>
    <property type="evidence" value="ECO:0007669"/>
    <property type="project" value="InterPro"/>
</dbReference>
<dbReference type="Proteomes" id="UP000425178">
    <property type="component" value="Chromosome"/>
</dbReference>
<reference evidence="3 4" key="1">
    <citation type="journal article" date="2021" name="Int. J. Syst. Evol. Microbiol.">
        <title>Classification of three corynebacterial strains isolated from a small paddock in North Rhine-Westphalia: proposal of &lt;i&gt;Corynebacterium kalinowskii&lt;/i&gt; sp. nov., &lt;i&gt;Corynebacterium comes&lt;/i&gt; sp. nov. and &lt;i&gt;Corynebacterium occultum&lt;/i&gt; sp. nov.</title>
        <authorList>
            <person name="Schaffert L."/>
            <person name="Ruwe M."/>
            <person name="Milse J."/>
            <person name="Hanuschka K."/>
            <person name="Ortseifen V."/>
            <person name="Droste J."/>
            <person name="Brandt D."/>
            <person name="Schl L."/>
            <person name="Kutter Y."/>
            <person name="Vinke S."/>
            <person name="Vieh P."/>
            <person name="Jacob L."/>
            <person name="L N.C."/>
            <person name="Schulte-Berndt E."/>
            <person name="Hain C."/>
            <person name="Linder M."/>
            <person name="Schmidt P."/>
            <person name="Wollenschl L."/>
            <person name="Luttermann T."/>
            <person name="Thieme E."/>
            <person name="Hassa J."/>
            <person name="Haak M."/>
            <person name="Wittchen M."/>
            <person name="Mentz A."/>
            <person name="Persicke M."/>
            <person name="Busche T."/>
            <person name="R C."/>
        </authorList>
    </citation>
    <scope>NUCLEOTIDE SEQUENCE [LARGE SCALE GENOMIC DNA]</scope>
    <source>
        <strain evidence="3 4">2019</strain>
    </source>
</reference>
<dbReference type="NCBIfam" id="TIGR00732">
    <property type="entry name" value="dprA"/>
    <property type="match status" value="1"/>
</dbReference>
<feature type="domain" description="Smf/DprA SLOG" evidence="2">
    <location>
        <begin position="109"/>
        <end position="301"/>
    </location>
</feature>
<dbReference type="InterPro" id="IPR057666">
    <property type="entry name" value="DrpA_SLOG"/>
</dbReference>
<dbReference type="RefSeq" id="WP_156228412.1">
    <property type="nucleotide sequence ID" value="NZ_CP046453.1"/>
</dbReference>
<dbReference type="Gene3D" id="3.40.50.450">
    <property type="match status" value="1"/>
</dbReference>
<dbReference type="KEGG" id="ccoe:CETAM_08250"/>
<accession>A0A6B8VU58</accession>
<proteinExistence type="inferred from homology"/>
<dbReference type="InterPro" id="IPR003488">
    <property type="entry name" value="DprA"/>
</dbReference>
<dbReference type="PANTHER" id="PTHR43022:SF1">
    <property type="entry name" value="PROTEIN SMF"/>
    <property type="match status" value="1"/>
</dbReference>
<evidence type="ECO:0000256" key="1">
    <source>
        <dbReference type="ARBA" id="ARBA00006525"/>
    </source>
</evidence>
<evidence type="ECO:0000259" key="2">
    <source>
        <dbReference type="Pfam" id="PF02481"/>
    </source>
</evidence>
<organism evidence="3 4">
    <name type="scientific">Corynebacterium comes</name>
    <dbReference type="NCBI Taxonomy" id="2675218"/>
    <lineage>
        <taxon>Bacteria</taxon>
        <taxon>Bacillati</taxon>
        <taxon>Actinomycetota</taxon>
        <taxon>Actinomycetes</taxon>
        <taxon>Mycobacteriales</taxon>
        <taxon>Corynebacteriaceae</taxon>
        <taxon>Corynebacterium</taxon>
    </lineage>
</organism>
<dbReference type="SUPFAM" id="SSF102405">
    <property type="entry name" value="MCP/YpsA-like"/>
    <property type="match status" value="1"/>
</dbReference>
<keyword evidence="4" id="KW-1185">Reference proteome</keyword>